<dbReference type="RefSeq" id="WP_354555693.1">
    <property type="nucleotide sequence ID" value="NZ_JBEPMB010000001.1"/>
</dbReference>
<dbReference type="Proteomes" id="UP001549047">
    <property type="component" value="Unassembled WGS sequence"/>
</dbReference>
<organism evidence="1 2">
    <name type="scientific">Rhizobium aquaticum</name>
    <dbReference type="NCBI Taxonomy" id="1549636"/>
    <lineage>
        <taxon>Bacteria</taxon>
        <taxon>Pseudomonadati</taxon>
        <taxon>Pseudomonadota</taxon>
        <taxon>Alphaproteobacteria</taxon>
        <taxon>Hyphomicrobiales</taxon>
        <taxon>Rhizobiaceae</taxon>
        <taxon>Rhizobium/Agrobacterium group</taxon>
        <taxon>Rhizobium</taxon>
    </lineage>
</organism>
<comment type="caution">
    <text evidence="1">The sequence shown here is derived from an EMBL/GenBank/DDBJ whole genome shotgun (WGS) entry which is preliminary data.</text>
</comment>
<name>A0ABV2IZX4_9HYPH</name>
<accession>A0ABV2IZX4</accession>
<evidence type="ECO:0000313" key="1">
    <source>
        <dbReference type="EMBL" id="MET3613209.1"/>
    </source>
</evidence>
<evidence type="ECO:0000313" key="2">
    <source>
        <dbReference type="Proteomes" id="UP001549047"/>
    </source>
</evidence>
<gene>
    <name evidence="1" type="ORF">ABID16_001514</name>
</gene>
<sequence>MFIFDLQSIVQIGSELTARQFPCPFPNQKKSGDFRLASGFENTKPFRWRNHQLRPEASFPLAS</sequence>
<protein>
    <submittedName>
        <fullName evidence="1">Uncharacterized protein</fullName>
    </submittedName>
</protein>
<keyword evidence="2" id="KW-1185">Reference proteome</keyword>
<dbReference type="EMBL" id="JBEPMB010000001">
    <property type="protein sequence ID" value="MET3613209.1"/>
    <property type="molecule type" value="Genomic_DNA"/>
</dbReference>
<reference evidence="1 2" key="1">
    <citation type="submission" date="2024-06" db="EMBL/GenBank/DDBJ databases">
        <title>Genomic Encyclopedia of Type Strains, Phase IV (KMG-IV): sequencing the most valuable type-strain genomes for metagenomic binning, comparative biology and taxonomic classification.</title>
        <authorList>
            <person name="Goeker M."/>
        </authorList>
    </citation>
    <scope>NUCLEOTIDE SEQUENCE [LARGE SCALE GENOMIC DNA]</scope>
    <source>
        <strain evidence="1 2">DSM 29780</strain>
    </source>
</reference>
<proteinExistence type="predicted"/>